<comment type="caution">
    <text evidence="1">The sequence shown here is derived from an EMBL/GenBank/DDBJ whole genome shotgun (WGS) entry which is preliminary data.</text>
</comment>
<name>A0ACC3BQL9_PYRYE</name>
<evidence type="ECO:0000313" key="1">
    <source>
        <dbReference type="EMBL" id="KAK1860245.1"/>
    </source>
</evidence>
<dbReference type="Proteomes" id="UP000798662">
    <property type="component" value="Chromosome 1"/>
</dbReference>
<accession>A0ACC3BQL9</accession>
<gene>
    <name evidence="1" type="ORF">I4F81_002834</name>
</gene>
<sequence>MAGPSHPVAPLLDRIARGSLADLQRIARDLLSLSPADIMADLTQGAARGGGTAQGACGTHGETPARGASAAAGRSATDDRMLERPPIGIVESLRDGAEATVGPMTAQRDAPGVRSDVGGHLASPLSATVAAAEAAFAVICPHLVDAARDGIRAAARAAAAVVVHFRIGDTSAVAEDADSDGGAQERGGRVADSPFATAHDRAVEPTASPARHVGGARRPAAARPGRGGLRGAAVRSGGVPRAHVTMRHRLMIICLRSAGMTFSQVQKELPISMCPRAIRNTWYRRERYLAAMRLDSVDLSSARFRSALHPALDAALLSWFLAVRACGRRTVPVTVELLKGRAKEIAEEMGLTDFRASTGFVCRWAKRHHVRSIALVGAAASADRSGTVAEMDALRQVLRGVEPRLIYNMDETGLFYRCLPYRSYVTARERRTARGSKAMRAKDRVTAVLCVNADGSHKLPIDVIGKAARPLCFRPPAAPCPVPYFSQTNAWMDGPTMAAWFRTVFVAEVRRVTTEPVYLIMDNAPSHGVLREDGVTVLCLPPNTTSIYQPLDMGIVSAVKRRYKSRLLRKVLQELRSQLAAGAPREGNNGTAGCGNTGPAGCRTIGEAGSGAVGAAAGGGAAEATPGGAAPGAAGGSTVGAARSNAAGTAGSSAAGAAGGSTAEAPGADAAVAATAAAAWTAAAAATAAARAATATAAGGGSALAAGRGASGESFGGASGVVGAGEAAGAGSVAARGTGGATAVASGGAAARAVGGAAAWAPGGANAGAPGGAAPGAACGAAAVAAGRGAAGPASGGAARSRSGAHGPGPALRPDAVNASGVRPSAAFETAEWAALRALTPSRAPTALFSPSSASGNEAPSLGRSPSSVLHPLRLPLISGLPFHFNLSTMPQPPPRRTFVGPFSPRQPPAASVAGADDEPEADDGTGLHTITLKDACTMLRTEWGAVTEATICNCWIKADVLLPEANATLRSRHSSYHTGTLRVDEEVGDILQMVQAWTCSAEPTTPSQVAERVISVSEWLEAEQLPPTVLDTVANMPRELENEGDESEP</sequence>
<keyword evidence="2" id="KW-1185">Reference proteome</keyword>
<protein>
    <submittedName>
        <fullName evidence="1">Uncharacterized protein</fullName>
    </submittedName>
</protein>
<dbReference type="EMBL" id="CM020618">
    <property type="protein sequence ID" value="KAK1860245.1"/>
    <property type="molecule type" value="Genomic_DNA"/>
</dbReference>
<organism evidence="1 2">
    <name type="scientific">Pyropia yezoensis</name>
    <name type="common">Susabi-nori</name>
    <name type="synonym">Porphyra yezoensis</name>
    <dbReference type="NCBI Taxonomy" id="2788"/>
    <lineage>
        <taxon>Eukaryota</taxon>
        <taxon>Rhodophyta</taxon>
        <taxon>Bangiophyceae</taxon>
        <taxon>Bangiales</taxon>
        <taxon>Bangiaceae</taxon>
        <taxon>Pyropia</taxon>
    </lineage>
</organism>
<proteinExistence type="predicted"/>
<evidence type="ECO:0000313" key="2">
    <source>
        <dbReference type="Proteomes" id="UP000798662"/>
    </source>
</evidence>
<reference evidence="1" key="1">
    <citation type="submission" date="2019-11" db="EMBL/GenBank/DDBJ databases">
        <title>Nori genome reveals adaptations in red seaweeds to the harsh intertidal environment.</title>
        <authorList>
            <person name="Wang D."/>
            <person name="Mao Y."/>
        </authorList>
    </citation>
    <scope>NUCLEOTIDE SEQUENCE</scope>
    <source>
        <tissue evidence="1">Gametophyte</tissue>
    </source>
</reference>